<evidence type="ECO:0000313" key="4">
    <source>
        <dbReference type="Proteomes" id="UP001057375"/>
    </source>
</evidence>
<gene>
    <name evidence="3" type="ORF">ADUPG1_013071</name>
</gene>
<keyword evidence="2" id="KW-0472">Membrane</keyword>
<reference evidence="3" key="1">
    <citation type="submission" date="2022-03" db="EMBL/GenBank/DDBJ databases">
        <title>Draft genome sequence of Aduncisulcus paluster, a free-living microaerophilic Fornicata.</title>
        <authorList>
            <person name="Yuyama I."/>
            <person name="Kume K."/>
            <person name="Tamura T."/>
            <person name="Inagaki Y."/>
            <person name="Hashimoto T."/>
        </authorList>
    </citation>
    <scope>NUCLEOTIDE SEQUENCE</scope>
    <source>
        <strain evidence="3">NY0171</strain>
    </source>
</reference>
<proteinExistence type="predicted"/>
<feature type="region of interest" description="Disordered" evidence="1">
    <location>
        <begin position="460"/>
        <end position="482"/>
    </location>
</feature>
<keyword evidence="2" id="KW-1133">Transmembrane helix</keyword>
<feature type="region of interest" description="Disordered" evidence="1">
    <location>
        <begin position="185"/>
        <end position="204"/>
    </location>
</feature>
<dbReference type="Proteomes" id="UP001057375">
    <property type="component" value="Unassembled WGS sequence"/>
</dbReference>
<sequence length="1718" mass="193026">MRLSLQLKNSGTDLFVKILSIVTIFAPEVEILFSQDQIKARTSVADKYGFSCYGVCHSNCIFKSPIIIQSKAQNRVGVRINGLDIISKLKHSKPHDEIQFNLKVIEGRVVFEILRCSTDNCTFRDRLECNVLTSQDVTQFKFLLSSSSSGFVLPSKSSVALSRMRLLSIPSVSIKTFFFREIEEDSQPAGPSPTNPGTEVARDGHPADFSGMTAAAAVSSSTSSVGKLMCEVELKGECADCVASVRYPRCGTISVRKGGLSGGQKREVRVNLNAFARAIIFSDRLSTNKSFGIVLSRITFIAEDCVYIRNFMTSTFALLICINIIFQSFALDTVPRIVDLKPDLDVPFAYIYNMLNTKLDIIDYMMSPISENADKLAVDSIKSYSNSLRSYKSKFLEAVDEYVARLAEYGTSGGNNTDVAECVFHTTSDSDLWSPSNKNHGFPLFNLNRRECQETMEFVQSPSVAEEETEDSSTDTSASIEETEDTIARVTTLLSDIPIFGQYGYVESSEGGYEQVHVDELYEDVRVFVDTKSTASASKTLRYKVRSNEGYCEEPRFEVTHDAQKECHVISSFHSSASQDSEEESSEFSSPFPSLSSILENLPKSIGPLRLRTLFYDEYSSPSRENPIEINEDSKDFDWVSEDIIDNYTDMVEDLFQYNIYKHSFVIAYNENIAPILFTPSGSSTEVRSDNRIIPHVTPILPLFRDGGGNSDGTLDNIRVEIFHSLSINTTEYALKNIRLFESIILTLLDSGDLVSYDQEEMRMTPRGVLEILRRSQELQPLFTDINKASYFAFSALTTMVKQKHHETHLFVVVPNHKLFCNEEFLKSLQESFASITFLFAGWSECSNYIEGKKIGFVFNVENPPRNFPPLYPIKQLLNRPFHCPISLFSSLDDCTELNDSAVVPLPITTAGLGSIPFCTHAAKGMMCMVLDINEPFSVGPTHSSVSVSTVFSRIVGDSTPALYCAVPAYFDNTGNSRGVIGWDPDEKLEFDLSSEDAVSEYLSVRCDNDFISDKYGEEFYEEIKQNKTYEHSIYVQDVITPFNPGVHSHSLYFFPQSFVFLFTHIENIILVVGKELRPSHDWKVRKPLAAIVYNECQHYSSPIEEVILELIEQSKEGSILDITGMLEEDDNDDSSITEEFINYLSNDMECWNAMVLADRSTESNVLDETDFEYSPVCGVSFSFLNSSWFAGLSEDTRNAIISTLGNTVQYGDTTDLRSTLSDASTHNCLGDDCGYFEEIQYQIKLAMAHSRHNIVILALHIAIQSALTEFEVVRTGTAFIPHPFSLASKSPFSYGKHAAISVFYPPQVENPYLPSNDGGFPASFASHSSILAVSSRTGDRNPLIINAIAMDNQLFWRFIVSRRRNNSVDIVRYVDIKPITQTIPECSDETSDDSYEQINCDMTESNSFIASIIAQSLSEELKEMMLDFVFHRTALFVIIDERGYVVDMAPPLNASWLFFEYSDGSFSHQTVINRHLSEYADGIWGFLVDMGYFKLILSQDQSNSYTWKSFIYDDTILDVADVQGGVVFTKMSSPHLSGWVFLSRLANSNLHILCVSDLSYIQNVQLFAGSINGLVQKSMNVDVISHFFKDTSIEESYMATSYLFDKDLALTPELLHSPYAVTMKDPIKDSISAEIEGADWTKNENDLNFGGVLAFALGIILIFAVCTGVIYWIIDHEHIFLKKRGEYLRKLNEEKWFIEDDSESEDSESEILIDYVN</sequence>
<evidence type="ECO:0000256" key="1">
    <source>
        <dbReference type="SAM" id="MobiDB-lite"/>
    </source>
</evidence>
<organism evidence="3 4">
    <name type="scientific">Aduncisulcus paluster</name>
    <dbReference type="NCBI Taxonomy" id="2918883"/>
    <lineage>
        <taxon>Eukaryota</taxon>
        <taxon>Metamonada</taxon>
        <taxon>Carpediemonas-like organisms</taxon>
        <taxon>Aduncisulcus</taxon>
    </lineage>
</organism>
<comment type="caution">
    <text evidence="3">The sequence shown here is derived from an EMBL/GenBank/DDBJ whole genome shotgun (WGS) entry which is preliminary data.</text>
</comment>
<evidence type="ECO:0000313" key="3">
    <source>
        <dbReference type="EMBL" id="GKT25525.1"/>
    </source>
</evidence>
<name>A0ABQ5K3N6_9EUKA</name>
<accession>A0ABQ5K3N6</accession>
<keyword evidence="4" id="KW-1185">Reference proteome</keyword>
<feature type="transmembrane region" description="Helical" evidence="2">
    <location>
        <begin position="1653"/>
        <end position="1675"/>
    </location>
</feature>
<dbReference type="EMBL" id="BQXS01012591">
    <property type="protein sequence ID" value="GKT25525.1"/>
    <property type="molecule type" value="Genomic_DNA"/>
</dbReference>
<keyword evidence="2" id="KW-0812">Transmembrane</keyword>
<evidence type="ECO:0000256" key="2">
    <source>
        <dbReference type="SAM" id="Phobius"/>
    </source>
</evidence>
<protein>
    <submittedName>
        <fullName evidence="3">Uncharacterized protein</fullName>
    </submittedName>
</protein>